<evidence type="ECO:0000313" key="2">
    <source>
        <dbReference type="Proteomes" id="UP000283095"/>
    </source>
</evidence>
<organism evidence="1 2">
    <name type="scientific">Peribacillus asahii</name>
    <dbReference type="NCBI Taxonomy" id="228899"/>
    <lineage>
        <taxon>Bacteria</taxon>
        <taxon>Bacillati</taxon>
        <taxon>Bacillota</taxon>
        <taxon>Bacilli</taxon>
        <taxon>Bacillales</taxon>
        <taxon>Bacillaceae</taxon>
        <taxon>Peribacillus</taxon>
    </lineage>
</organism>
<proteinExistence type="predicted"/>
<evidence type="ECO:0000313" key="1">
    <source>
        <dbReference type="EMBL" id="AZV41827.1"/>
    </source>
</evidence>
<dbReference type="AlphaFoldDB" id="A0A3T0KNA9"/>
<sequence length="46" mass="5490">MSKKCYGCDSTNIYIEEEVFEEDYIIQLYICDNCEVSGTRLEYYTD</sequence>
<gene>
    <name evidence="1" type="ORF">BAOM_1217</name>
</gene>
<dbReference type="Proteomes" id="UP000283095">
    <property type="component" value="Chromosome"/>
</dbReference>
<protein>
    <submittedName>
        <fullName evidence="1">Uncharacterized protein</fullName>
    </submittedName>
</protein>
<dbReference type="RefSeq" id="WP_164853140.1">
    <property type="nucleotide sequence ID" value="NZ_CP026095.1"/>
</dbReference>
<name>A0A3T0KNA9_9BACI</name>
<dbReference type="EMBL" id="CP026095">
    <property type="protein sequence ID" value="AZV41827.1"/>
    <property type="molecule type" value="Genomic_DNA"/>
</dbReference>
<reference evidence="1 2" key="1">
    <citation type="submission" date="2018-01" db="EMBL/GenBank/DDBJ databases">
        <title>Bacillus asahii Genome sequencing and assembly.</title>
        <authorList>
            <person name="Jiang H."/>
            <person name="Feng Y."/>
            <person name="Zhao F."/>
            <person name="Lin X."/>
        </authorList>
    </citation>
    <scope>NUCLEOTIDE SEQUENCE [LARGE SCALE GENOMIC DNA]</scope>
    <source>
        <strain evidence="1 2">OM18</strain>
    </source>
</reference>
<dbReference type="KEGG" id="pasa:BAOM_1217"/>
<accession>A0A3T0KNA9</accession>